<comment type="caution">
    <text evidence="2">The sequence shown here is derived from an EMBL/GenBank/DDBJ whole genome shotgun (WGS) entry which is preliminary data.</text>
</comment>
<evidence type="ECO:0000313" key="2">
    <source>
        <dbReference type="EMBL" id="KAL3362584.1"/>
    </source>
</evidence>
<gene>
    <name evidence="2" type="ORF">AABB24_012072</name>
</gene>
<feature type="region of interest" description="Disordered" evidence="1">
    <location>
        <begin position="1"/>
        <end position="35"/>
    </location>
</feature>
<name>A0ABD2U1E8_9SOLN</name>
<dbReference type="Proteomes" id="UP001627284">
    <property type="component" value="Unassembled WGS sequence"/>
</dbReference>
<sequence>MNLEAQICKRNRGTREPTTPWLQNHRDLPSQDTGRIVFMPDPISPESEEIIIFIIASNYLDQQTQRNRVVTIVVEVEEKAQFSMFNNSFISRKTCMNPKIV</sequence>
<dbReference type="AlphaFoldDB" id="A0ABD2U1E8"/>
<proteinExistence type="predicted"/>
<accession>A0ABD2U1E8</accession>
<evidence type="ECO:0000256" key="1">
    <source>
        <dbReference type="SAM" id="MobiDB-lite"/>
    </source>
</evidence>
<organism evidence="2 3">
    <name type="scientific">Solanum stoloniferum</name>
    <dbReference type="NCBI Taxonomy" id="62892"/>
    <lineage>
        <taxon>Eukaryota</taxon>
        <taxon>Viridiplantae</taxon>
        <taxon>Streptophyta</taxon>
        <taxon>Embryophyta</taxon>
        <taxon>Tracheophyta</taxon>
        <taxon>Spermatophyta</taxon>
        <taxon>Magnoliopsida</taxon>
        <taxon>eudicotyledons</taxon>
        <taxon>Gunneridae</taxon>
        <taxon>Pentapetalae</taxon>
        <taxon>asterids</taxon>
        <taxon>lamiids</taxon>
        <taxon>Solanales</taxon>
        <taxon>Solanaceae</taxon>
        <taxon>Solanoideae</taxon>
        <taxon>Solaneae</taxon>
        <taxon>Solanum</taxon>
    </lineage>
</organism>
<protein>
    <submittedName>
        <fullName evidence="2">Uncharacterized protein</fullName>
    </submittedName>
</protein>
<reference evidence="2 3" key="1">
    <citation type="submission" date="2024-05" db="EMBL/GenBank/DDBJ databases">
        <title>De novo assembly of an allotetraploid wild potato.</title>
        <authorList>
            <person name="Hosaka A.J."/>
        </authorList>
    </citation>
    <scope>NUCLEOTIDE SEQUENCE [LARGE SCALE GENOMIC DNA]</scope>
    <source>
        <tissue evidence="2">Young leaves</tissue>
    </source>
</reference>
<keyword evidence="3" id="KW-1185">Reference proteome</keyword>
<evidence type="ECO:0000313" key="3">
    <source>
        <dbReference type="Proteomes" id="UP001627284"/>
    </source>
</evidence>
<dbReference type="EMBL" id="JBJKTR010000007">
    <property type="protein sequence ID" value="KAL3362584.1"/>
    <property type="molecule type" value="Genomic_DNA"/>
</dbReference>